<name>A0A0D6LN46_9BILA</name>
<sequence>MPEKERRGRSGEQSPCNRNRWLLITAIVLSLIGIVILVIVAVLYIRSSNSWEDHSNTDEYLRKLVRQINENSSSTWKAKFNKFGVKNRSYGFKYTRNSTAVREVMEQLQTFFDSDAMKRHIQ</sequence>
<reference evidence="2 3" key="1">
    <citation type="submission" date="2013-05" db="EMBL/GenBank/DDBJ databases">
        <title>Draft genome of the parasitic nematode Anyclostoma ceylanicum.</title>
        <authorList>
            <person name="Mitreva M."/>
        </authorList>
    </citation>
    <scope>NUCLEOTIDE SEQUENCE [LARGE SCALE GENOMIC DNA]</scope>
</reference>
<evidence type="ECO:0000256" key="1">
    <source>
        <dbReference type="SAM" id="Phobius"/>
    </source>
</evidence>
<dbReference type="AlphaFoldDB" id="A0A0D6LN46"/>
<organism evidence="2 3">
    <name type="scientific">Ancylostoma ceylanicum</name>
    <dbReference type="NCBI Taxonomy" id="53326"/>
    <lineage>
        <taxon>Eukaryota</taxon>
        <taxon>Metazoa</taxon>
        <taxon>Ecdysozoa</taxon>
        <taxon>Nematoda</taxon>
        <taxon>Chromadorea</taxon>
        <taxon>Rhabditida</taxon>
        <taxon>Rhabditina</taxon>
        <taxon>Rhabditomorpha</taxon>
        <taxon>Strongyloidea</taxon>
        <taxon>Ancylostomatidae</taxon>
        <taxon>Ancylostomatinae</taxon>
        <taxon>Ancylostoma</taxon>
    </lineage>
</organism>
<keyword evidence="3" id="KW-1185">Reference proteome</keyword>
<proteinExistence type="predicted"/>
<dbReference type="Proteomes" id="UP000054495">
    <property type="component" value="Unassembled WGS sequence"/>
</dbReference>
<evidence type="ECO:0000313" key="2">
    <source>
        <dbReference type="EMBL" id="EPB73505.1"/>
    </source>
</evidence>
<feature type="transmembrane region" description="Helical" evidence="1">
    <location>
        <begin position="21"/>
        <end position="45"/>
    </location>
</feature>
<dbReference type="EMBL" id="KE124984">
    <property type="protein sequence ID" value="EPB73505.1"/>
    <property type="molecule type" value="Genomic_DNA"/>
</dbReference>
<protein>
    <submittedName>
        <fullName evidence="2">Uncharacterized protein</fullName>
    </submittedName>
</protein>
<keyword evidence="1" id="KW-0472">Membrane</keyword>
<gene>
    <name evidence="2" type="ORF">ANCCEY_07370</name>
</gene>
<keyword evidence="1" id="KW-0812">Transmembrane</keyword>
<accession>A0A0D6LN46</accession>
<keyword evidence="1" id="KW-1133">Transmembrane helix</keyword>
<evidence type="ECO:0000313" key="3">
    <source>
        <dbReference type="Proteomes" id="UP000054495"/>
    </source>
</evidence>